<keyword evidence="2" id="KW-0732">Signal</keyword>
<keyword evidence="4" id="KW-1185">Reference proteome</keyword>
<dbReference type="RefSeq" id="WP_345210590.1">
    <property type="nucleotide sequence ID" value="NZ_BAABFT010000003.1"/>
</dbReference>
<dbReference type="Gene3D" id="2.60.40.1190">
    <property type="match status" value="1"/>
</dbReference>
<feature type="signal peptide" evidence="2">
    <location>
        <begin position="1"/>
        <end position="26"/>
    </location>
</feature>
<feature type="region of interest" description="Disordered" evidence="1">
    <location>
        <begin position="118"/>
        <end position="140"/>
    </location>
</feature>
<organism evidence="3 4">
    <name type="scientific">Mucilaginibacter gynuensis</name>
    <dbReference type="NCBI Taxonomy" id="1302236"/>
    <lineage>
        <taxon>Bacteria</taxon>
        <taxon>Pseudomonadati</taxon>
        <taxon>Bacteroidota</taxon>
        <taxon>Sphingobacteriia</taxon>
        <taxon>Sphingobacteriales</taxon>
        <taxon>Sphingobacteriaceae</taxon>
        <taxon>Mucilaginibacter</taxon>
    </lineage>
</organism>
<dbReference type="EMBL" id="BAABFT010000003">
    <property type="protein sequence ID" value="GAA4318657.1"/>
    <property type="molecule type" value="Genomic_DNA"/>
</dbReference>
<evidence type="ECO:0000313" key="3">
    <source>
        <dbReference type="EMBL" id="GAA4318657.1"/>
    </source>
</evidence>
<evidence type="ECO:0000313" key="4">
    <source>
        <dbReference type="Proteomes" id="UP001500582"/>
    </source>
</evidence>
<evidence type="ECO:0000256" key="1">
    <source>
        <dbReference type="SAM" id="MobiDB-lite"/>
    </source>
</evidence>
<reference evidence="4" key="1">
    <citation type="journal article" date="2019" name="Int. J. Syst. Evol. Microbiol.">
        <title>The Global Catalogue of Microorganisms (GCM) 10K type strain sequencing project: providing services to taxonomists for standard genome sequencing and annotation.</title>
        <authorList>
            <consortium name="The Broad Institute Genomics Platform"/>
            <consortium name="The Broad Institute Genome Sequencing Center for Infectious Disease"/>
            <person name="Wu L."/>
            <person name="Ma J."/>
        </authorList>
    </citation>
    <scope>NUCLEOTIDE SEQUENCE [LARGE SCALE GENOMIC DNA]</scope>
    <source>
        <strain evidence="4">JCM 17705</strain>
    </source>
</reference>
<dbReference type="SUPFAM" id="SSF49344">
    <property type="entry name" value="CBD9-like"/>
    <property type="match status" value="1"/>
</dbReference>
<name>A0ABP8G7M8_9SPHI</name>
<comment type="caution">
    <text evidence="3">The sequence shown here is derived from an EMBL/GenBank/DDBJ whole genome shotgun (WGS) entry which is preliminary data.</text>
</comment>
<dbReference type="Proteomes" id="UP001500582">
    <property type="component" value="Unassembled WGS sequence"/>
</dbReference>
<protein>
    <submittedName>
        <fullName evidence="3">Uncharacterized protein</fullName>
    </submittedName>
</protein>
<accession>A0ABP8G7M8</accession>
<gene>
    <name evidence="3" type="ORF">GCM10023149_16850</name>
</gene>
<evidence type="ECO:0000256" key="2">
    <source>
        <dbReference type="SAM" id="SignalP"/>
    </source>
</evidence>
<proteinExistence type="predicted"/>
<sequence length="253" mass="27544">MLLKNILLKRCYNIVLLMGFSAAAFAQKTDPSDGLRAPDAVKVDGKLTEWNLKPFNSATLLNYTLANNDNNLYIVLKCSDQRHIGKIFAGGITVTINTEGKKNDKSAPQITYPYLKNDGSNRGRFSGGRGPGPNGAPDSTMIASRKDVAKTMKEFSVINIKAITDTVVSIYNTYGIKTVVSFDDKGDFQYELAVPLTLLGLTATEAKQIAYHVKINGIDPEKMNGGRAGFFGGGDPEMTSPSDFWGKYKIALK</sequence>
<feature type="chain" id="PRO_5045707413" evidence="2">
    <location>
        <begin position="27"/>
        <end position="253"/>
    </location>
</feature>